<feature type="transmembrane region" description="Helical" evidence="1">
    <location>
        <begin position="31"/>
        <end position="56"/>
    </location>
</feature>
<name>A0ABR3AC80_9AGAR</name>
<evidence type="ECO:0000313" key="3">
    <source>
        <dbReference type="Proteomes" id="UP001437256"/>
    </source>
</evidence>
<evidence type="ECO:0000256" key="1">
    <source>
        <dbReference type="SAM" id="Phobius"/>
    </source>
</evidence>
<accession>A0ABR3AC80</accession>
<feature type="transmembrane region" description="Helical" evidence="1">
    <location>
        <begin position="124"/>
        <end position="145"/>
    </location>
</feature>
<dbReference type="Proteomes" id="UP001437256">
    <property type="component" value="Unassembled WGS sequence"/>
</dbReference>
<organism evidence="2 3">
    <name type="scientific">Marasmius tenuissimus</name>
    <dbReference type="NCBI Taxonomy" id="585030"/>
    <lineage>
        <taxon>Eukaryota</taxon>
        <taxon>Fungi</taxon>
        <taxon>Dikarya</taxon>
        <taxon>Basidiomycota</taxon>
        <taxon>Agaricomycotina</taxon>
        <taxon>Agaricomycetes</taxon>
        <taxon>Agaricomycetidae</taxon>
        <taxon>Agaricales</taxon>
        <taxon>Marasmiineae</taxon>
        <taxon>Marasmiaceae</taxon>
        <taxon>Marasmius</taxon>
    </lineage>
</organism>
<keyword evidence="1" id="KW-1133">Transmembrane helix</keyword>
<gene>
    <name evidence="2" type="ORF">AAF712_001567</name>
</gene>
<keyword evidence="3" id="KW-1185">Reference proteome</keyword>
<comment type="caution">
    <text evidence="2">The sequence shown here is derived from an EMBL/GenBank/DDBJ whole genome shotgun (WGS) entry which is preliminary data.</text>
</comment>
<keyword evidence="1" id="KW-0472">Membrane</keyword>
<evidence type="ECO:0008006" key="4">
    <source>
        <dbReference type="Google" id="ProtNLM"/>
    </source>
</evidence>
<protein>
    <recommendedName>
        <fullName evidence="4">Tetraspanin</fullName>
    </recommendedName>
</protein>
<sequence>MLMTGAAIVTITGWSQIMQLSKHPVPLDNQAALFFHSILFTVLAVLGLYGIATGLLRRRLPLAFYSSFLILHLFVSICAGAFVLSIVFRGNPRAVVNKCLNGAKDDASHLVCTNGVAIQKSVAVLVYLTSWLLEAYTVLVAYGFMRSLVEKANALDFSSPLERKDTPIVKLHSSAGPSVDINVISPPAPGMNVGYAFSTVDPSFGADRPTRIPKTSNYV</sequence>
<reference evidence="2 3" key="1">
    <citation type="submission" date="2024-05" db="EMBL/GenBank/DDBJ databases">
        <title>A draft genome resource for the thread blight pathogen Marasmius tenuissimus strain MS-2.</title>
        <authorList>
            <person name="Yulfo-Soto G.E."/>
            <person name="Baruah I.K."/>
            <person name="Amoako-Attah I."/>
            <person name="Bukari Y."/>
            <person name="Meinhardt L.W."/>
            <person name="Bailey B.A."/>
            <person name="Cohen S.P."/>
        </authorList>
    </citation>
    <scope>NUCLEOTIDE SEQUENCE [LARGE SCALE GENOMIC DNA]</scope>
    <source>
        <strain evidence="2 3">MS-2</strain>
    </source>
</reference>
<proteinExistence type="predicted"/>
<feature type="transmembrane region" description="Helical" evidence="1">
    <location>
        <begin position="68"/>
        <end position="88"/>
    </location>
</feature>
<keyword evidence="1" id="KW-0812">Transmembrane</keyword>
<evidence type="ECO:0000313" key="2">
    <source>
        <dbReference type="EMBL" id="KAL0071009.1"/>
    </source>
</evidence>
<dbReference type="EMBL" id="JBBXMP010000004">
    <property type="protein sequence ID" value="KAL0071009.1"/>
    <property type="molecule type" value="Genomic_DNA"/>
</dbReference>